<dbReference type="STRING" id="43989.cce_0098"/>
<dbReference type="Proteomes" id="UP000001203">
    <property type="component" value="Chromosome circular"/>
</dbReference>
<keyword evidence="1" id="KW-0812">Transmembrane</keyword>
<dbReference type="KEGG" id="cyt:cce_0098"/>
<keyword evidence="1" id="KW-1133">Transmembrane helix</keyword>
<evidence type="ECO:0000313" key="3">
    <source>
        <dbReference type="Proteomes" id="UP000001203"/>
    </source>
</evidence>
<protein>
    <submittedName>
        <fullName evidence="2">Uncharacterized protein</fullName>
    </submittedName>
</protein>
<organism evidence="2 3">
    <name type="scientific">Crocosphaera subtropica (strain ATCC 51142 / BH68)</name>
    <name type="common">Cyanothece sp. (strain ATCC 51142)</name>
    <dbReference type="NCBI Taxonomy" id="43989"/>
    <lineage>
        <taxon>Bacteria</taxon>
        <taxon>Bacillati</taxon>
        <taxon>Cyanobacteriota</taxon>
        <taxon>Cyanophyceae</taxon>
        <taxon>Oscillatoriophycideae</taxon>
        <taxon>Chroococcales</taxon>
        <taxon>Aphanothecaceae</taxon>
        <taxon>Crocosphaera</taxon>
        <taxon>Crocosphaera subtropica</taxon>
    </lineage>
</organism>
<dbReference type="eggNOG" id="ENOG503345Y">
    <property type="taxonomic scope" value="Bacteria"/>
</dbReference>
<feature type="transmembrane region" description="Helical" evidence="1">
    <location>
        <begin position="94"/>
        <end position="117"/>
    </location>
</feature>
<reference evidence="2 3" key="1">
    <citation type="journal article" date="2008" name="Proc. Natl. Acad. Sci. U.S.A.">
        <title>The genome of Cyanothece 51142, a unicellular diazotrophic cyanobacterium important in the marine nitrogen cycle.</title>
        <authorList>
            <person name="Welsh E.A."/>
            <person name="Liberton M."/>
            <person name="Stoeckel J."/>
            <person name="Loh T."/>
            <person name="Elvitigala T."/>
            <person name="Wang C."/>
            <person name="Wollam A."/>
            <person name="Fulton R.S."/>
            <person name="Clifton S.W."/>
            <person name="Jacobs J.M."/>
            <person name="Aurora R."/>
            <person name="Ghosh B.K."/>
            <person name="Sherman L.A."/>
            <person name="Smith R.D."/>
            <person name="Wilson R.K."/>
            <person name="Pakrasi H.B."/>
        </authorList>
    </citation>
    <scope>NUCLEOTIDE SEQUENCE [LARGE SCALE GENOMIC DNA]</scope>
    <source>
        <strain evidence="3">ATCC 51142 / BH68</strain>
    </source>
</reference>
<dbReference type="EMBL" id="CP000806">
    <property type="protein sequence ID" value="ACB49450.1"/>
    <property type="molecule type" value="Genomic_DNA"/>
</dbReference>
<name>B1WZ84_CROS5</name>
<proteinExistence type="predicted"/>
<evidence type="ECO:0000313" key="2">
    <source>
        <dbReference type="EMBL" id="ACB49450.1"/>
    </source>
</evidence>
<dbReference type="AlphaFoldDB" id="B1WZ84"/>
<accession>B1WZ84</accession>
<keyword evidence="3" id="KW-1185">Reference proteome</keyword>
<dbReference type="HOGENOM" id="CLU_133778_0_0_3"/>
<gene>
    <name evidence="2" type="ordered locus">cce_0098</name>
</gene>
<keyword evidence="1" id="KW-0472">Membrane</keyword>
<feature type="transmembrane region" description="Helical" evidence="1">
    <location>
        <begin position="64"/>
        <end position="82"/>
    </location>
</feature>
<sequence length="121" mass="14413">MERFFHFKLWAKAMNDRHHDPFQEQKLEKLQQITRLIPVVGWIPALWTVYHHQGTRQVLSVSRFSLRLTVIWAIAYSLLWLSSLQTSETLTLRLLYLNGLLTSGYILVCLGLMFRVWQRKN</sequence>
<evidence type="ECO:0000256" key="1">
    <source>
        <dbReference type="SAM" id="Phobius"/>
    </source>
</evidence>